<dbReference type="RefSeq" id="WP_331243497.1">
    <property type="nucleotide sequence ID" value="NZ_JAQSGJ010000011.1"/>
</dbReference>
<proteinExistence type="predicted"/>
<dbReference type="Pfam" id="PF17802">
    <property type="entry name" value="SpaA"/>
    <property type="match status" value="1"/>
</dbReference>
<dbReference type="Proteomes" id="UP001330016">
    <property type="component" value="Unassembled WGS sequence"/>
</dbReference>
<dbReference type="EMBL" id="JAQSGK010000011">
    <property type="protein sequence ID" value="MEE6715293.1"/>
    <property type="molecule type" value="Genomic_DNA"/>
</dbReference>
<evidence type="ECO:0000259" key="2">
    <source>
        <dbReference type="Pfam" id="PF16555"/>
    </source>
</evidence>
<dbReference type="NCBIfam" id="NF033902">
    <property type="entry name" value="iso_D2_wall_anc"/>
    <property type="match status" value="1"/>
</dbReference>
<feature type="domain" description="Gram-positive pilin subunit D1 N-terminal" evidence="2">
    <location>
        <begin position="38"/>
        <end position="193"/>
    </location>
</feature>
<dbReference type="NCBIfam" id="TIGR04226">
    <property type="entry name" value="RrgB_K2N_iso_D2"/>
    <property type="match status" value="1"/>
</dbReference>
<dbReference type="InterPro" id="IPR048052">
    <property type="entry name" value="FM1-like"/>
</dbReference>
<dbReference type="Gene3D" id="2.60.40.10">
    <property type="entry name" value="Immunoglobulins"/>
    <property type="match status" value="2"/>
</dbReference>
<dbReference type="Gene3D" id="2.60.40.740">
    <property type="match status" value="1"/>
</dbReference>
<keyword evidence="5" id="KW-1185">Reference proteome</keyword>
<dbReference type="InterPro" id="IPR041033">
    <property type="entry name" value="SpaA_PFL_dom_1"/>
</dbReference>
<protein>
    <submittedName>
        <fullName evidence="4">SpaH/EbpB family LPXTG-anchored major pilin</fullName>
    </submittedName>
</protein>
<evidence type="ECO:0000313" key="4">
    <source>
        <dbReference type="EMBL" id="MEE6715293.1"/>
    </source>
</evidence>
<dbReference type="InterPro" id="IPR013783">
    <property type="entry name" value="Ig-like_fold"/>
</dbReference>
<gene>
    <name evidence="4" type="ORF">PS435_05410</name>
</gene>
<dbReference type="InterPro" id="IPR032364">
    <property type="entry name" value="GramPos_pilinD1_N"/>
</dbReference>
<keyword evidence="1" id="KW-1133">Transmembrane helix</keyword>
<comment type="caution">
    <text evidence="4">The sequence shown here is derived from an EMBL/GenBank/DDBJ whole genome shotgun (WGS) entry which is preliminary data.</text>
</comment>
<evidence type="ECO:0000256" key="1">
    <source>
        <dbReference type="SAM" id="Phobius"/>
    </source>
</evidence>
<dbReference type="InterPro" id="IPR026466">
    <property type="entry name" value="Fim_isopep_form_D2_dom"/>
</dbReference>
<keyword evidence="1" id="KW-0812">Transmembrane</keyword>
<name>A0ABU7SZD8_9LACO</name>
<organism evidence="4 5">
    <name type="scientific">Schleiferilactobacillus harbinensis</name>
    <dbReference type="NCBI Taxonomy" id="304207"/>
    <lineage>
        <taxon>Bacteria</taxon>
        <taxon>Bacillati</taxon>
        <taxon>Bacillota</taxon>
        <taxon>Bacilli</taxon>
        <taxon>Lactobacillales</taxon>
        <taxon>Lactobacillaceae</taxon>
        <taxon>Schleiferilactobacillus</taxon>
    </lineage>
</organism>
<keyword evidence="1" id="KW-0472">Membrane</keyword>
<sequence>MIQRRWLRLVMMIALVLPLLGAAVGGLSKVAHGAAEDTKVDFILHKKAFDKMPELIENTGEKMPEFEQATPLDGVEFTAYNITDKFRELLVGGPNEGETMKAFIQRQMAEFVKSNPDNSQLTNPVGTQTTANGGLAKFDGLPAYQNGKHQVYVFYETQSPANVNEKAAPMVVVLPIMKGETPLSQIHLYPKNEIGDSEFDKEMIDNEGNPITSGQDVEVGKQVQYYLEFTMPYDIGGVYDIDAGKRTTYEAFRFADKVNKPGLSFVSLDKIVVDDKDLKDSLADHYTFTPHNELGKETTDGLAGFDLNFNFSNTVNDPKSQAVATALNPYANKKVRIYYTLQVNQYATPDIAMKNEAVWTWNRKGTETSKKDDAPELITGGKKFLKVDGANDEALQGAEFVITKGTGADLRYAQFMTGTESTEVQSTYDPTTAKYIKWITDKDTATKFVSNDKGNIEVRGLEYGDYELVETKAPDGFILPTKGVPFKVALNTWTATDQLTTIKNIPEGGLPSTGGPGIILFLLAGFLVMSGGAVWYKFGKRVPA</sequence>
<accession>A0ABU7SZD8</accession>
<feature type="domain" description="SpaA-like prealbumin fold" evidence="3">
    <location>
        <begin position="383"/>
        <end position="496"/>
    </location>
</feature>
<feature type="transmembrane region" description="Helical" evidence="1">
    <location>
        <begin position="518"/>
        <end position="538"/>
    </location>
</feature>
<evidence type="ECO:0000259" key="3">
    <source>
        <dbReference type="Pfam" id="PF17802"/>
    </source>
</evidence>
<dbReference type="Pfam" id="PF16555">
    <property type="entry name" value="GramPos_pilinD1"/>
    <property type="match status" value="1"/>
</dbReference>
<evidence type="ECO:0000313" key="5">
    <source>
        <dbReference type="Proteomes" id="UP001330016"/>
    </source>
</evidence>
<reference evidence="4 5" key="1">
    <citation type="submission" date="2023-02" db="EMBL/GenBank/DDBJ databases">
        <title>The predominant lactic acid bacteria and yeasts involved in the spontaneous fermentation of millet during the production of the traditional porridge Hausa koko in Ghana.</title>
        <authorList>
            <person name="Atter A."/>
            <person name="Diaz M."/>
        </authorList>
    </citation>
    <scope>NUCLEOTIDE SEQUENCE [LARGE SCALE GENOMIC DNA]</scope>
    <source>
        <strain evidence="4 5">FI11640</strain>
    </source>
</reference>